<sequence length="234" mass="24856">MQLKDKVVFVTGANRGLGKASVRAFLDAVVAKVYAAGRRPPEGLDARVEWIELDVTDFGGIENAAIRCRDVDLVINNAGVLEAGSLTSSDSIDIARRHIEVNVLGLLAVSKAFAPVLKLNGGGGIVNILSGVSWFSLPGKSAYSASKSAAWGISNGLRQELYSQGTFVLNVHPGYIDTDMASDVDGMKTTPDDVAHAVLHGIEAEQKEILVGDGPRKIKQSLSSVEPAYLMPHF</sequence>
<comment type="caution">
    <text evidence="4">The sequence shown here is derived from an EMBL/GenBank/DDBJ whole genome shotgun (WGS) entry which is preliminary data.</text>
</comment>
<evidence type="ECO:0000256" key="2">
    <source>
        <dbReference type="ARBA" id="ARBA00023002"/>
    </source>
</evidence>
<accession>A0A367PFZ8</accession>
<dbReference type="InterPro" id="IPR036291">
    <property type="entry name" value="NAD(P)-bd_dom_sf"/>
</dbReference>
<dbReference type="Gene3D" id="3.40.50.720">
    <property type="entry name" value="NAD(P)-binding Rossmann-like Domain"/>
    <property type="match status" value="1"/>
</dbReference>
<name>A0A367PFZ8_CUPNE</name>
<dbReference type="SUPFAM" id="SSF51735">
    <property type="entry name" value="NAD(P)-binding Rossmann-fold domains"/>
    <property type="match status" value="1"/>
</dbReference>
<dbReference type="InterPro" id="IPR002347">
    <property type="entry name" value="SDR_fam"/>
</dbReference>
<evidence type="ECO:0000313" key="4">
    <source>
        <dbReference type="EMBL" id="RCJ06800.1"/>
    </source>
</evidence>
<dbReference type="PANTHER" id="PTHR44196:SF1">
    <property type="entry name" value="DEHYDROGENASE_REDUCTASE SDR FAMILY MEMBER 7B"/>
    <property type="match status" value="1"/>
</dbReference>
<reference evidence="4 5" key="1">
    <citation type="submission" date="2018-04" db="EMBL/GenBank/DDBJ databases">
        <title>Cupriavidus necator CR12 genome sequencing and assembly.</title>
        <authorList>
            <person name="Ben Fekih I."/>
            <person name="Mazhar H.S."/>
            <person name="Bello S.K."/>
            <person name="Rensing C."/>
        </authorList>
    </citation>
    <scope>NUCLEOTIDE SEQUENCE [LARGE SCALE GENOMIC DNA]</scope>
    <source>
        <strain evidence="4 5">CR12</strain>
    </source>
</reference>
<dbReference type="PANTHER" id="PTHR44196">
    <property type="entry name" value="DEHYDROGENASE/REDUCTASE SDR FAMILY MEMBER 7B"/>
    <property type="match status" value="1"/>
</dbReference>
<gene>
    <name evidence="4" type="ORF">DDK22_19290</name>
</gene>
<evidence type="ECO:0000313" key="5">
    <source>
        <dbReference type="Proteomes" id="UP000253501"/>
    </source>
</evidence>
<comment type="similarity">
    <text evidence="1 3">Belongs to the short-chain dehydrogenases/reductases (SDR) family.</text>
</comment>
<dbReference type="Proteomes" id="UP000253501">
    <property type="component" value="Unassembled WGS sequence"/>
</dbReference>
<dbReference type="GO" id="GO:0016020">
    <property type="term" value="C:membrane"/>
    <property type="evidence" value="ECO:0007669"/>
    <property type="project" value="TreeGrafter"/>
</dbReference>
<dbReference type="PROSITE" id="PS00061">
    <property type="entry name" value="ADH_SHORT"/>
    <property type="match status" value="1"/>
</dbReference>
<dbReference type="EMBL" id="QDHA01000044">
    <property type="protein sequence ID" value="RCJ06800.1"/>
    <property type="molecule type" value="Genomic_DNA"/>
</dbReference>
<evidence type="ECO:0000256" key="1">
    <source>
        <dbReference type="ARBA" id="ARBA00006484"/>
    </source>
</evidence>
<protein>
    <submittedName>
        <fullName evidence="4">SDR family NAD(P)-dependent oxidoreductase</fullName>
    </submittedName>
</protein>
<keyword evidence="2" id="KW-0560">Oxidoreductase</keyword>
<proteinExistence type="inferred from homology"/>
<dbReference type="Pfam" id="PF00106">
    <property type="entry name" value="adh_short"/>
    <property type="match status" value="1"/>
</dbReference>
<dbReference type="GO" id="GO:0016491">
    <property type="term" value="F:oxidoreductase activity"/>
    <property type="evidence" value="ECO:0007669"/>
    <property type="project" value="UniProtKB-KW"/>
</dbReference>
<dbReference type="AlphaFoldDB" id="A0A367PFZ8"/>
<dbReference type="InterPro" id="IPR020904">
    <property type="entry name" value="Sc_DH/Rdtase_CS"/>
</dbReference>
<dbReference type="PRINTS" id="PR00080">
    <property type="entry name" value="SDRFAMILY"/>
</dbReference>
<evidence type="ECO:0000256" key="3">
    <source>
        <dbReference type="RuleBase" id="RU000363"/>
    </source>
</evidence>
<dbReference type="RefSeq" id="WP_114133321.1">
    <property type="nucleotide sequence ID" value="NZ_CP068435.1"/>
</dbReference>
<dbReference type="PRINTS" id="PR00081">
    <property type="entry name" value="GDHRDH"/>
</dbReference>
<organism evidence="4 5">
    <name type="scientific">Cupriavidus necator</name>
    <name type="common">Alcaligenes eutrophus</name>
    <name type="synonym">Ralstonia eutropha</name>
    <dbReference type="NCBI Taxonomy" id="106590"/>
    <lineage>
        <taxon>Bacteria</taxon>
        <taxon>Pseudomonadati</taxon>
        <taxon>Pseudomonadota</taxon>
        <taxon>Betaproteobacteria</taxon>
        <taxon>Burkholderiales</taxon>
        <taxon>Burkholderiaceae</taxon>
        <taxon>Cupriavidus</taxon>
    </lineage>
</organism>